<dbReference type="Proteomes" id="UP000226437">
    <property type="component" value="Unassembled WGS sequence"/>
</dbReference>
<reference evidence="2 3" key="1">
    <citation type="submission" date="2017-10" db="EMBL/GenBank/DDBJ databases">
        <title>The draft genome sequence of Lewinella marina KCTC 32374.</title>
        <authorList>
            <person name="Wang K."/>
        </authorList>
    </citation>
    <scope>NUCLEOTIDE SEQUENCE [LARGE SCALE GENOMIC DNA]</scope>
    <source>
        <strain evidence="2 3">MKG-38</strain>
    </source>
</reference>
<evidence type="ECO:0000313" key="3">
    <source>
        <dbReference type="Proteomes" id="UP000226437"/>
    </source>
</evidence>
<name>A0A2G0CAY2_9BACT</name>
<dbReference type="AlphaFoldDB" id="A0A2G0CAY2"/>
<sequence length="147" mass="16581">MRRLGHNFCRMTPCKHPMKLSMVSIFVADPAKAFRYYTEVLGFEEVMFMPEAYLAIVKSAGAGEGAVSILLEPTEPEGIAIARQYKRELYEMGMPVMTFSAEDIHATTAELKDRGVVFRKDPKQTSYGYEAVLDDDNGNYLQLIQLT</sequence>
<gene>
    <name evidence="2" type="ORF">CGL56_17350</name>
</gene>
<dbReference type="Pfam" id="PF00903">
    <property type="entry name" value="Glyoxalase"/>
    <property type="match status" value="1"/>
</dbReference>
<dbReference type="Gene3D" id="3.10.180.10">
    <property type="entry name" value="2,3-Dihydroxybiphenyl 1,2-Dioxygenase, domain 1"/>
    <property type="match status" value="1"/>
</dbReference>
<keyword evidence="3" id="KW-1185">Reference proteome</keyword>
<dbReference type="PANTHER" id="PTHR36437:SF2">
    <property type="entry name" value="GLYOXALASE_BLEOMYCIN RESISTANCE PROTEIN_DIOXYGENASE"/>
    <property type="match status" value="1"/>
</dbReference>
<evidence type="ECO:0000259" key="1">
    <source>
        <dbReference type="PROSITE" id="PS51819"/>
    </source>
</evidence>
<dbReference type="SUPFAM" id="SSF54593">
    <property type="entry name" value="Glyoxalase/Bleomycin resistance protein/Dihydroxybiphenyl dioxygenase"/>
    <property type="match status" value="1"/>
</dbReference>
<protein>
    <submittedName>
        <fullName evidence="2">Glyoxalase</fullName>
    </submittedName>
</protein>
<proteinExistence type="predicted"/>
<comment type="caution">
    <text evidence="2">The sequence shown here is derived from an EMBL/GenBank/DDBJ whole genome shotgun (WGS) entry which is preliminary data.</text>
</comment>
<dbReference type="InterPro" id="IPR037523">
    <property type="entry name" value="VOC_core"/>
</dbReference>
<dbReference type="InterPro" id="IPR004360">
    <property type="entry name" value="Glyas_Fos-R_dOase_dom"/>
</dbReference>
<accession>A0A2G0CAY2</accession>
<evidence type="ECO:0000313" key="2">
    <source>
        <dbReference type="EMBL" id="PHK97122.1"/>
    </source>
</evidence>
<dbReference type="PROSITE" id="PS51819">
    <property type="entry name" value="VOC"/>
    <property type="match status" value="1"/>
</dbReference>
<dbReference type="OrthoDB" id="9794917at2"/>
<dbReference type="EMBL" id="PDLO01000012">
    <property type="protein sequence ID" value="PHK97122.1"/>
    <property type="molecule type" value="Genomic_DNA"/>
</dbReference>
<organism evidence="2 3">
    <name type="scientific">Neolewinella marina</name>
    <dbReference type="NCBI Taxonomy" id="438751"/>
    <lineage>
        <taxon>Bacteria</taxon>
        <taxon>Pseudomonadati</taxon>
        <taxon>Bacteroidota</taxon>
        <taxon>Saprospiria</taxon>
        <taxon>Saprospirales</taxon>
        <taxon>Lewinellaceae</taxon>
        <taxon>Neolewinella</taxon>
    </lineage>
</organism>
<dbReference type="InterPro" id="IPR029068">
    <property type="entry name" value="Glyas_Bleomycin-R_OHBP_Dase"/>
</dbReference>
<dbReference type="PANTHER" id="PTHR36437">
    <property type="entry name" value="GLYOXALASE/BLEOMYCIN RESISTANCE PROTEIN/DIOXYGENASE"/>
    <property type="match status" value="1"/>
</dbReference>
<feature type="domain" description="VOC" evidence="1">
    <location>
        <begin position="19"/>
        <end position="146"/>
    </location>
</feature>